<dbReference type="AlphaFoldDB" id="A0AAV7PQ02"/>
<proteinExistence type="predicted"/>
<dbReference type="EMBL" id="JANPWB010000011">
    <property type="protein sequence ID" value="KAJ1127550.1"/>
    <property type="molecule type" value="Genomic_DNA"/>
</dbReference>
<reference evidence="1" key="1">
    <citation type="journal article" date="2022" name="bioRxiv">
        <title>Sequencing and chromosome-scale assembly of the giantPleurodeles waltlgenome.</title>
        <authorList>
            <person name="Brown T."/>
            <person name="Elewa A."/>
            <person name="Iarovenko S."/>
            <person name="Subramanian E."/>
            <person name="Araus A.J."/>
            <person name="Petzold A."/>
            <person name="Susuki M."/>
            <person name="Suzuki K.-i.T."/>
            <person name="Hayashi T."/>
            <person name="Toyoda A."/>
            <person name="Oliveira C."/>
            <person name="Osipova E."/>
            <person name="Leigh N.D."/>
            <person name="Simon A."/>
            <person name="Yun M.H."/>
        </authorList>
    </citation>
    <scope>NUCLEOTIDE SEQUENCE</scope>
    <source>
        <strain evidence="1">20211129_DDA</strain>
        <tissue evidence="1">Liver</tissue>
    </source>
</reference>
<comment type="caution">
    <text evidence="1">The sequence shown here is derived from an EMBL/GenBank/DDBJ whole genome shotgun (WGS) entry which is preliminary data.</text>
</comment>
<keyword evidence="2" id="KW-1185">Reference proteome</keyword>
<dbReference type="Proteomes" id="UP001066276">
    <property type="component" value="Chromosome 7"/>
</dbReference>
<evidence type="ECO:0000313" key="2">
    <source>
        <dbReference type="Proteomes" id="UP001066276"/>
    </source>
</evidence>
<organism evidence="1 2">
    <name type="scientific">Pleurodeles waltl</name>
    <name type="common">Iberian ribbed newt</name>
    <dbReference type="NCBI Taxonomy" id="8319"/>
    <lineage>
        <taxon>Eukaryota</taxon>
        <taxon>Metazoa</taxon>
        <taxon>Chordata</taxon>
        <taxon>Craniata</taxon>
        <taxon>Vertebrata</taxon>
        <taxon>Euteleostomi</taxon>
        <taxon>Amphibia</taxon>
        <taxon>Batrachia</taxon>
        <taxon>Caudata</taxon>
        <taxon>Salamandroidea</taxon>
        <taxon>Salamandridae</taxon>
        <taxon>Pleurodelinae</taxon>
        <taxon>Pleurodeles</taxon>
    </lineage>
</organism>
<sequence length="268" mass="29352">MDTVNSSVCHLKDMTLYNEQPSACREARRASQRGAGMIMYVATLLLLGDCCVWTRTSDVIWLSGAVPRVQALLKCVWLPSENFCSQTRRECETGVIMGSPLLHHQGYVPRPRHEYCGNRASGFEEASAQPEEPLSSDAVVLQPLLSISGCESRGMVTAAAVAHPHTSNCSVESAAGALGTSKPLPIFSQLPGLEACAPLNRVTQRGLPFPPERVFRRRRPSPRVYHGKVNLIQARMLEKASDGQKSDPLMSDLKVSMDELAHKQTVRA</sequence>
<evidence type="ECO:0000313" key="1">
    <source>
        <dbReference type="EMBL" id="KAJ1127550.1"/>
    </source>
</evidence>
<protein>
    <submittedName>
        <fullName evidence="1">Uncharacterized protein</fullName>
    </submittedName>
</protein>
<name>A0AAV7PQ02_PLEWA</name>
<gene>
    <name evidence="1" type="ORF">NDU88_005949</name>
</gene>
<accession>A0AAV7PQ02</accession>